<feature type="region of interest" description="Disordered" evidence="1">
    <location>
        <begin position="1"/>
        <end position="32"/>
    </location>
</feature>
<keyword evidence="4" id="KW-1185">Reference proteome</keyword>
<dbReference type="SUPFAM" id="SSF54695">
    <property type="entry name" value="POZ domain"/>
    <property type="match status" value="1"/>
</dbReference>
<evidence type="ECO:0000256" key="1">
    <source>
        <dbReference type="SAM" id="MobiDB-lite"/>
    </source>
</evidence>
<protein>
    <recommendedName>
        <fullName evidence="2">BTB domain-containing protein</fullName>
    </recommendedName>
</protein>
<dbReference type="OrthoDB" id="2799068at2759"/>
<evidence type="ECO:0000259" key="2">
    <source>
        <dbReference type="PROSITE" id="PS50097"/>
    </source>
</evidence>
<gene>
    <name evidence="3" type="ORF">SCHPADRAFT_838281</name>
</gene>
<dbReference type="EMBL" id="KQ086222">
    <property type="protein sequence ID" value="KLO06258.1"/>
    <property type="molecule type" value="Genomic_DNA"/>
</dbReference>
<reference evidence="3 4" key="1">
    <citation type="submission" date="2015-04" db="EMBL/GenBank/DDBJ databases">
        <title>Complete genome sequence of Schizopora paradoxa KUC8140, a cosmopolitan wood degrader in East Asia.</title>
        <authorList>
            <consortium name="DOE Joint Genome Institute"/>
            <person name="Min B."/>
            <person name="Park H."/>
            <person name="Jang Y."/>
            <person name="Kim J.-J."/>
            <person name="Kim K.H."/>
            <person name="Pangilinan J."/>
            <person name="Lipzen A."/>
            <person name="Riley R."/>
            <person name="Grigoriev I.V."/>
            <person name="Spatafora J.W."/>
            <person name="Choi I.-G."/>
        </authorList>
    </citation>
    <scope>NUCLEOTIDE SEQUENCE [LARGE SCALE GENOMIC DNA]</scope>
    <source>
        <strain evidence="3 4">KUC8140</strain>
    </source>
</reference>
<dbReference type="Gene3D" id="3.30.710.10">
    <property type="entry name" value="Potassium Channel Kv1.1, Chain A"/>
    <property type="match status" value="1"/>
</dbReference>
<dbReference type="SMART" id="SM00225">
    <property type="entry name" value="BTB"/>
    <property type="match status" value="1"/>
</dbReference>
<evidence type="ECO:0000313" key="3">
    <source>
        <dbReference type="EMBL" id="KLO06258.1"/>
    </source>
</evidence>
<evidence type="ECO:0000313" key="4">
    <source>
        <dbReference type="Proteomes" id="UP000053477"/>
    </source>
</evidence>
<dbReference type="AlphaFoldDB" id="A0A0H2R9S3"/>
<dbReference type="InParanoid" id="A0A0H2R9S3"/>
<dbReference type="Proteomes" id="UP000053477">
    <property type="component" value="Unassembled WGS sequence"/>
</dbReference>
<organism evidence="3 4">
    <name type="scientific">Schizopora paradoxa</name>
    <dbReference type="NCBI Taxonomy" id="27342"/>
    <lineage>
        <taxon>Eukaryota</taxon>
        <taxon>Fungi</taxon>
        <taxon>Dikarya</taxon>
        <taxon>Basidiomycota</taxon>
        <taxon>Agaricomycotina</taxon>
        <taxon>Agaricomycetes</taxon>
        <taxon>Hymenochaetales</taxon>
        <taxon>Schizoporaceae</taxon>
        <taxon>Schizopora</taxon>
    </lineage>
</organism>
<dbReference type="InterPro" id="IPR011333">
    <property type="entry name" value="SKP1/BTB/POZ_sf"/>
</dbReference>
<accession>A0A0H2R9S3</accession>
<sequence>MAHRPKRARSNSGSTIGDLQAEPSDEPLNPKQLKPHEKLWYDDASIVLATDVHLYRVHKSMLASYSSVFKDMLEIGTDGGDGGDGGRVDPDRYDGLPLVRMAGDSDENVSHLLMTLYDRDFYDIHEPAKFSVITSLLFMSTKYDIPSIRTQVIKHLEKYYPVRLSETFQTSDRGLFDKDAPVDYDFQLLAVAQQCNVRRLLPMMYYKCASRCVQRIFMSSDNFDKDTLQRILTGREILLKLSYDFGIVVCFPDEGCASEACWKARRTMIRVWTNVPAPNNNARFLPIDAIFDGLRVMLNQKKYPYICDSCFKKSAEARENFKDVFWADLPHIFGLGYWHEVMVDDQN</sequence>
<dbReference type="InterPro" id="IPR000210">
    <property type="entry name" value="BTB/POZ_dom"/>
</dbReference>
<feature type="domain" description="BTB" evidence="2">
    <location>
        <begin position="42"/>
        <end position="118"/>
    </location>
</feature>
<proteinExistence type="predicted"/>
<dbReference type="PROSITE" id="PS50097">
    <property type="entry name" value="BTB"/>
    <property type="match status" value="1"/>
</dbReference>
<name>A0A0H2R9S3_9AGAM</name>